<comment type="caution">
    <text evidence="2">The sequence shown here is derived from an EMBL/GenBank/DDBJ whole genome shotgun (WGS) entry which is preliminary data.</text>
</comment>
<dbReference type="PANTHER" id="PTHR11647">
    <property type="entry name" value="HYDRANTOINASE/DIHYDROPYRIMIDINASE FAMILY MEMBER"/>
    <property type="match status" value="1"/>
</dbReference>
<gene>
    <name evidence="2" type="ORF">CNE99_04080</name>
</gene>
<dbReference type="Gene3D" id="3.20.20.140">
    <property type="entry name" value="Metal-dependent hydrolases"/>
    <property type="match status" value="2"/>
</dbReference>
<dbReference type="InterPro" id="IPR050378">
    <property type="entry name" value="Metallo-dep_Hydrolases_sf"/>
</dbReference>
<dbReference type="GO" id="GO:0005829">
    <property type="term" value="C:cytosol"/>
    <property type="evidence" value="ECO:0007669"/>
    <property type="project" value="TreeGrafter"/>
</dbReference>
<organism evidence="2 3">
    <name type="scientific">OM182 bacterium MED-G24</name>
    <dbReference type="NCBI Taxonomy" id="1986255"/>
    <lineage>
        <taxon>Bacteria</taxon>
        <taxon>Pseudomonadati</taxon>
        <taxon>Pseudomonadota</taxon>
        <taxon>Gammaproteobacteria</taxon>
        <taxon>OMG group</taxon>
        <taxon>OM182 clade</taxon>
    </lineage>
</organism>
<evidence type="ECO:0000313" key="2">
    <source>
        <dbReference type="EMBL" id="PDH40248.1"/>
    </source>
</evidence>
<dbReference type="Proteomes" id="UP000219327">
    <property type="component" value="Unassembled WGS sequence"/>
</dbReference>
<dbReference type="SUPFAM" id="SSF51338">
    <property type="entry name" value="Composite domain of metallo-dependent hydrolases"/>
    <property type="match status" value="2"/>
</dbReference>
<dbReference type="Gene3D" id="2.30.40.10">
    <property type="entry name" value="Urease, subunit C, domain 1"/>
    <property type="match status" value="1"/>
</dbReference>
<reference evidence="2 3" key="1">
    <citation type="submission" date="2017-08" db="EMBL/GenBank/DDBJ databases">
        <title>Fine stratification of microbial communities through a metagenomic profile of the photic zone.</title>
        <authorList>
            <person name="Haro-Moreno J.M."/>
            <person name="Lopez-Perez M."/>
            <person name="De La Torre J."/>
            <person name="Picazo A."/>
            <person name="Camacho A."/>
            <person name="Rodriguez-Valera F."/>
        </authorList>
    </citation>
    <scope>NUCLEOTIDE SEQUENCE [LARGE SCALE GENOMIC DNA]</scope>
    <source>
        <strain evidence="2">MED-G24</strain>
    </source>
</reference>
<dbReference type="Pfam" id="PF07969">
    <property type="entry name" value="Amidohydro_3"/>
    <property type="match status" value="1"/>
</dbReference>
<keyword evidence="2" id="KW-0378">Hydrolase</keyword>
<dbReference type="InterPro" id="IPR013108">
    <property type="entry name" value="Amidohydro_3"/>
</dbReference>
<dbReference type="EMBL" id="NTKD01000014">
    <property type="protein sequence ID" value="PDH40248.1"/>
    <property type="molecule type" value="Genomic_DNA"/>
</dbReference>
<sequence length="549" mass="59163">MSHEIVIRGGHIVDGLGGEPAPGDIAIDDGMITAVGKVDSKGRQEIDAEGMTVSPGFIDLHTHLDAQLCWEPDVSPVSQHGVTTALIGNCGVTFAPCKPEDRELLAGMMETVEDIPRESIMQGLPWDWVTYGEYLESLDRMVPGINVAGMIGHGALRYFVMGERGVEEDATDAEKQEMARLVGEAIDQGAIGFSSNRYKQHRIPDGRAVPGTLADLDELVLIGNEVAKRNALYQSVGMQFDHIHHVQGETGARMLFNSTLQGFDENAGKNRLGAIAKIGKGRDLSGVAQVRGSGALIGLQGLVPGHFGEAWRKLRELDVPAKLAAIRDASFREQLISEARAFEGEWPKTSWMYFLGKGASPDHRQGDHNRLSDMANAAGEHWSETLLRLSDETDGKALFNLVGENQNMNALRDLFEGGVFPGVGDAGAHVGMVMDAGWATFVLSHWVREDGLFSMGEAVRLMTSASARILGISDRGSLTPGLRADINIFDADTVAETMPFRVSDFPAGAERMTQGSIGYRATLVNGQPHVLDGELTGIRAGTVVRPSTN</sequence>
<dbReference type="InterPro" id="IPR011059">
    <property type="entry name" value="Metal-dep_hydrolase_composite"/>
</dbReference>
<dbReference type="AlphaFoldDB" id="A0A2A5WVE1"/>
<feature type="domain" description="Amidohydrolase 3" evidence="1">
    <location>
        <begin position="44"/>
        <end position="528"/>
    </location>
</feature>
<proteinExistence type="predicted"/>
<dbReference type="InterPro" id="IPR032466">
    <property type="entry name" value="Metal_Hydrolase"/>
</dbReference>
<dbReference type="GO" id="GO:0016812">
    <property type="term" value="F:hydrolase activity, acting on carbon-nitrogen (but not peptide) bonds, in cyclic amides"/>
    <property type="evidence" value="ECO:0007669"/>
    <property type="project" value="TreeGrafter"/>
</dbReference>
<protein>
    <submittedName>
        <fullName evidence="2">Amidohydrolase</fullName>
    </submittedName>
</protein>
<dbReference type="PANTHER" id="PTHR11647:SF1">
    <property type="entry name" value="COLLAPSIN RESPONSE MEDIATOR PROTEIN"/>
    <property type="match status" value="1"/>
</dbReference>
<name>A0A2A5WVE1_9GAMM</name>
<evidence type="ECO:0000259" key="1">
    <source>
        <dbReference type="Pfam" id="PF07969"/>
    </source>
</evidence>
<accession>A0A2A5WVE1</accession>
<dbReference type="SUPFAM" id="SSF51556">
    <property type="entry name" value="Metallo-dependent hydrolases"/>
    <property type="match status" value="1"/>
</dbReference>
<evidence type="ECO:0000313" key="3">
    <source>
        <dbReference type="Proteomes" id="UP000219327"/>
    </source>
</evidence>